<feature type="domain" description="EF-hand" evidence="2">
    <location>
        <begin position="6"/>
        <end position="35"/>
    </location>
</feature>
<dbReference type="EMBL" id="HBER01020695">
    <property type="protein sequence ID" value="CAD8535187.1"/>
    <property type="molecule type" value="Transcribed_RNA"/>
</dbReference>
<evidence type="ECO:0000259" key="2">
    <source>
        <dbReference type="PROSITE" id="PS50222"/>
    </source>
</evidence>
<dbReference type="SMART" id="SM00054">
    <property type="entry name" value="EFh"/>
    <property type="match status" value="3"/>
</dbReference>
<evidence type="ECO:0000313" key="3">
    <source>
        <dbReference type="EMBL" id="CAD8535187.1"/>
    </source>
</evidence>
<dbReference type="InterPro" id="IPR052591">
    <property type="entry name" value="CML21-like"/>
</dbReference>
<evidence type="ECO:0000256" key="1">
    <source>
        <dbReference type="ARBA" id="ARBA00022837"/>
    </source>
</evidence>
<accession>A0A7S0NV87</accession>
<reference evidence="3" key="1">
    <citation type="submission" date="2021-01" db="EMBL/GenBank/DDBJ databases">
        <authorList>
            <person name="Corre E."/>
            <person name="Pelletier E."/>
            <person name="Niang G."/>
            <person name="Scheremetjew M."/>
            <person name="Finn R."/>
            <person name="Kale V."/>
            <person name="Holt S."/>
            <person name="Cochrane G."/>
            <person name="Meng A."/>
            <person name="Brown T."/>
            <person name="Cohen L."/>
        </authorList>
    </citation>
    <scope>NUCLEOTIDE SEQUENCE</scope>
    <source>
        <strain evidence="3">RCC1130</strain>
    </source>
</reference>
<feature type="domain" description="EF-hand" evidence="2">
    <location>
        <begin position="36"/>
        <end position="71"/>
    </location>
</feature>
<dbReference type="PANTHER" id="PTHR23064">
    <property type="entry name" value="TROPONIN"/>
    <property type="match status" value="1"/>
</dbReference>
<dbReference type="InterPro" id="IPR018247">
    <property type="entry name" value="EF_Hand_1_Ca_BS"/>
</dbReference>
<dbReference type="PROSITE" id="PS00018">
    <property type="entry name" value="EF_HAND_1"/>
    <property type="match status" value="2"/>
</dbReference>
<feature type="domain" description="EF-hand" evidence="2">
    <location>
        <begin position="156"/>
        <end position="191"/>
    </location>
</feature>
<dbReference type="InterPro" id="IPR002048">
    <property type="entry name" value="EF_hand_dom"/>
</dbReference>
<dbReference type="AlphaFoldDB" id="A0A7S0NV87"/>
<dbReference type="Pfam" id="PF13499">
    <property type="entry name" value="EF-hand_7"/>
    <property type="match status" value="1"/>
</dbReference>
<organism evidence="3">
    <name type="scientific">Calcidiscus leptoporus</name>
    <dbReference type="NCBI Taxonomy" id="127549"/>
    <lineage>
        <taxon>Eukaryota</taxon>
        <taxon>Haptista</taxon>
        <taxon>Haptophyta</taxon>
        <taxon>Prymnesiophyceae</taxon>
        <taxon>Coccolithales</taxon>
        <taxon>Calcidiscaceae</taxon>
        <taxon>Calcidiscus</taxon>
    </lineage>
</organism>
<gene>
    <name evidence="3" type="ORF">CLEP1334_LOCUS10467</name>
</gene>
<dbReference type="Gene3D" id="1.10.238.10">
    <property type="entry name" value="EF-hand"/>
    <property type="match status" value="1"/>
</dbReference>
<keyword evidence="1" id="KW-0106">Calcium</keyword>
<dbReference type="CDD" id="cd00051">
    <property type="entry name" value="EFh"/>
    <property type="match status" value="1"/>
</dbReference>
<proteinExistence type="predicted"/>
<dbReference type="InterPro" id="IPR011992">
    <property type="entry name" value="EF-hand-dom_pair"/>
</dbReference>
<dbReference type="PROSITE" id="PS50222">
    <property type="entry name" value="EF_HAND_2"/>
    <property type="match status" value="3"/>
</dbReference>
<protein>
    <recommendedName>
        <fullName evidence="2">EF-hand domain-containing protein</fullName>
    </recommendedName>
</protein>
<dbReference type="SUPFAM" id="SSF47473">
    <property type="entry name" value="EF-hand"/>
    <property type="match status" value="1"/>
</dbReference>
<dbReference type="GO" id="GO:0005509">
    <property type="term" value="F:calcium ion binding"/>
    <property type="evidence" value="ECO:0007669"/>
    <property type="project" value="InterPro"/>
</dbReference>
<name>A0A7S0NV87_9EUKA</name>
<sequence length="202" mass="21214">MSVIQRKIFSKLDDDGDGQITSEELRAALQRGSKGLSQIEISSLMEQMDKDGDARISYEEFAAVYRKYKAADGSVSPELRSFLEGGGGGQSVGALARNLDGAIKLPGMGAMAPPATLSSPCASEKARAAARAHGTPRAGVGGMGALPGMGGVPGKKKATVAEVTFHRYDDDKSGDLSLAEVQALCEEKLRDRELLKEGVTRA</sequence>